<dbReference type="EMBL" id="OZ034816">
    <property type="protein sequence ID" value="CAL1377783.1"/>
    <property type="molecule type" value="Genomic_DNA"/>
</dbReference>
<organism evidence="2 3">
    <name type="scientific">Linum trigynum</name>
    <dbReference type="NCBI Taxonomy" id="586398"/>
    <lineage>
        <taxon>Eukaryota</taxon>
        <taxon>Viridiplantae</taxon>
        <taxon>Streptophyta</taxon>
        <taxon>Embryophyta</taxon>
        <taxon>Tracheophyta</taxon>
        <taxon>Spermatophyta</taxon>
        <taxon>Magnoliopsida</taxon>
        <taxon>eudicotyledons</taxon>
        <taxon>Gunneridae</taxon>
        <taxon>Pentapetalae</taxon>
        <taxon>rosids</taxon>
        <taxon>fabids</taxon>
        <taxon>Malpighiales</taxon>
        <taxon>Linaceae</taxon>
        <taxon>Linum</taxon>
    </lineage>
</organism>
<keyword evidence="3" id="KW-1185">Reference proteome</keyword>
<accession>A0AAV2DWJ9</accession>
<evidence type="ECO:0000313" key="2">
    <source>
        <dbReference type="EMBL" id="CAL1377783.1"/>
    </source>
</evidence>
<feature type="compositionally biased region" description="Polar residues" evidence="1">
    <location>
        <begin position="43"/>
        <end position="60"/>
    </location>
</feature>
<dbReference type="Proteomes" id="UP001497516">
    <property type="component" value="Chromosome 3"/>
</dbReference>
<proteinExistence type="predicted"/>
<name>A0AAV2DWJ9_9ROSI</name>
<sequence>MTQSPMPQIYLEVSLQGDPKSLSSKLEEGCTSRKQKGRMRLKPSTTDFNSRPGIMSSTDQGWRMEEPRAAKVQFSDRGTK</sequence>
<gene>
    <name evidence="2" type="ORF">LTRI10_LOCUS19409</name>
</gene>
<dbReference type="AlphaFoldDB" id="A0AAV2DWJ9"/>
<protein>
    <submittedName>
        <fullName evidence="2">Uncharacterized protein</fullName>
    </submittedName>
</protein>
<reference evidence="2 3" key="1">
    <citation type="submission" date="2024-04" db="EMBL/GenBank/DDBJ databases">
        <authorList>
            <person name="Fracassetti M."/>
        </authorList>
    </citation>
    <scope>NUCLEOTIDE SEQUENCE [LARGE SCALE GENOMIC DNA]</scope>
</reference>
<feature type="region of interest" description="Disordered" evidence="1">
    <location>
        <begin position="20"/>
        <end position="61"/>
    </location>
</feature>
<evidence type="ECO:0000256" key="1">
    <source>
        <dbReference type="SAM" id="MobiDB-lite"/>
    </source>
</evidence>
<evidence type="ECO:0000313" key="3">
    <source>
        <dbReference type="Proteomes" id="UP001497516"/>
    </source>
</evidence>